<dbReference type="PANTHER" id="PTHR45740:SF2">
    <property type="entry name" value="POLY [ADP-RIBOSE] POLYMERASE"/>
    <property type="match status" value="1"/>
</dbReference>
<dbReference type="GO" id="GO:0003950">
    <property type="term" value="F:NAD+ poly-ADP-ribosyltransferase activity"/>
    <property type="evidence" value="ECO:0007669"/>
    <property type="project" value="UniProtKB-UniRule"/>
</dbReference>
<dbReference type="Pfam" id="PF00644">
    <property type="entry name" value="PARP"/>
    <property type="match status" value="1"/>
</dbReference>
<sequence length="778" mass="88028">MEFKVKGSKPGRQFSAEISLLGGAGGGDASVVAAFAKQEHLPTDWKHYSVYAASVVFEYHNDQGPEFNIHLDPTVGVRLLGEDVLPNAVLLGSHWAPDNDRWKWLREHGNLHWQGKYAMSTPAPLEKGSQRRLLEFRVKGSSPGRRFSAYLEFQDPMGRRMGELTLLSRIALPREMTTYSFDVEQVALTYHNDQGPEFNIHLDPTMGVRLLGEDVLPSAVLLGSGWAPDNPRWQTLREHGNLHWQGKYEMRPGSGELQRGGIKIMEFKVKGSKPGRQFSAEISLLGGGVSVAARFAKQEHLPTDWEHYSVYAASVVFEYHNDQGPEFNIHLDPTVGVRLLGEDVLPNAVLLGSDWAPDNDRWKWLREHGNLHWQGKYAMSTPVPLEKGSQRRLLEFRVRGSSPGRLFSAYLELQDPMGRRMGELTLLSRIALPLEMTTYSFDVEQVALTYHNDQGPEFNIHLDPTVGVRLLGEDVLPSAVLLGSGWAPDNPRWKWLREHGNLHWRGKYEMRPASSEDDILNRTVEMPAYWHLNDESMESKRVPETPEVCQAMQSLMDSTWKAIATRDRAEEEEEELGGGGGGVQRFEVVQVLRNENPSLWVPYWRQRERIRRQCGDKSLPAETVKTSLCEEFCKTSGHASLCHDAREFYLFHGTNPSAANAICASDFRVDLAGSHKGTLYGKGIYFAEASSKSDEYASDDQDGLHCMLLCKVSCGDWIYTDEVKPDVEALLQKIQSGQHHSILGDREKARGTYREFILFNNDQVYPEYIVVYKRHAVR</sequence>
<proteinExistence type="predicted"/>
<dbReference type="Proteomes" id="UP000604046">
    <property type="component" value="Unassembled WGS sequence"/>
</dbReference>
<dbReference type="AlphaFoldDB" id="A0A812NWB5"/>
<dbReference type="Gene3D" id="3.90.228.10">
    <property type="match status" value="1"/>
</dbReference>
<dbReference type="InterPro" id="IPR012317">
    <property type="entry name" value="Poly(ADP-ribose)pol_cat_dom"/>
</dbReference>
<evidence type="ECO:0000313" key="4">
    <source>
        <dbReference type="Proteomes" id="UP000604046"/>
    </source>
</evidence>
<dbReference type="OrthoDB" id="6133115at2759"/>
<organism evidence="3 4">
    <name type="scientific">Symbiodinium natans</name>
    <dbReference type="NCBI Taxonomy" id="878477"/>
    <lineage>
        <taxon>Eukaryota</taxon>
        <taxon>Sar</taxon>
        <taxon>Alveolata</taxon>
        <taxon>Dinophyceae</taxon>
        <taxon>Suessiales</taxon>
        <taxon>Symbiodiniaceae</taxon>
        <taxon>Symbiodinium</taxon>
    </lineage>
</organism>
<keyword evidence="1" id="KW-0808">Transferase</keyword>
<evidence type="ECO:0000256" key="1">
    <source>
        <dbReference type="RuleBase" id="RU362114"/>
    </source>
</evidence>
<comment type="caution">
    <text evidence="3">The sequence shown here is derived from an EMBL/GenBank/DDBJ whole genome shotgun (WGS) entry which is preliminary data.</text>
</comment>
<keyword evidence="1" id="KW-0520">NAD</keyword>
<protein>
    <recommendedName>
        <fullName evidence="1">Poly [ADP-ribose] polymerase</fullName>
        <shortName evidence="1">PARP</shortName>
        <ecNumber evidence="1">2.4.2.-</ecNumber>
    </recommendedName>
</protein>
<dbReference type="EMBL" id="CAJNDS010002079">
    <property type="protein sequence ID" value="CAE7310294.1"/>
    <property type="molecule type" value="Genomic_DNA"/>
</dbReference>
<keyword evidence="4" id="KW-1185">Reference proteome</keyword>
<feature type="domain" description="PARP catalytic" evidence="2">
    <location>
        <begin position="554"/>
        <end position="778"/>
    </location>
</feature>
<name>A0A812NWB5_9DINO</name>
<dbReference type="EC" id="2.4.2.-" evidence="1"/>
<evidence type="ECO:0000259" key="2">
    <source>
        <dbReference type="PROSITE" id="PS51059"/>
    </source>
</evidence>
<dbReference type="GO" id="GO:1990404">
    <property type="term" value="F:NAD+-protein mono-ADP-ribosyltransferase activity"/>
    <property type="evidence" value="ECO:0007669"/>
    <property type="project" value="TreeGrafter"/>
</dbReference>
<dbReference type="GO" id="GO:0005634">
    <property type="term" value="C:nucleus"/>
    <property type="evidence" value="ECO:0007669"/>
    <property type="project" value="TreeGrafter"/>
</dbReference>
<reference evidence="3" key="1">
    <citation type="submission" date="2021-02" db="EMBL/GenBank/DDBJ databases">
        <authorList>
            <person name="Dougan E. K."/>
            <person name="Rhodes N."/>
            <person name="Thang M."/>
            <person name="Chan C."/>
        </authorList>
    </citation>
    <scope>NUCLEOTIDE SEQUENCE</scope>
</reference>
<evidence type="ECO:0000313" key="3">
    <source>
        <dbReference type="EMBL" id="CAE7310294.1"/>
    </source>
</evidence>
<gene>
    <name evidence="3" type="primary">Parp12</name>
    <name evidence="3" type="ORF">SNAT2548_LOCUS16300</name>
</gene>
<dbReference type="PROSITE" id="PS51059">
    <property type="entry name" value="PARP_CATALYTIC"/>
    <property type="match status" value="1"/>
</dbReference>
<dbReference type="SUPFAM" id="SSF56399">
    <property type="entry name" value="ADP-ribosylation"/>
    <property type="match status" value="1"/>
</dbReference>
<accession>A0A812NWB5</accession>
<dbReference type="InterPro" id="IPR051712">
    <property type="entry name" value="ARTD-AVP"/>
</dbReference>
<dbReference type="PANTHER" id="PTHR45740">
    <property type="entry name" value="POLY [ADP-RIBOSE] POLYMERASE"/>
    <property type="match status" value="1"/>
</dbReference>
<keyword evidence="1" id="KW-0328">Glycosyltransferase</keyword>